<dbReference type="SUPFAM" id="SSF50965">
    <property type="entry name" value="Galactose oxidase, central domain"/>
    <property type="match status" value="1"/>
</dbReference>
<evidence type="ECO:0000256" key="2">
    <source>
        <dbReference type="ARBA" id="ARBA00022737"/>
    </source>
</evidence>
<dbReference type="EMBL" id="CP049332">
    <property type="protein sequence ID" value="QIH43867.1"/>
    <property type="molecule type" value="Genomic_DNA"/>
</dbReference>
<dbReference type="KEGG" id="vzi:G5S32_17965"/>
<feature type="region of interest" description="Disordered" evidence="4">
    <location>
        <begin position="622"/>
        <end position="646"/>
    </location>
</feature>
<dbReference type="SMART" id="SM00191">
    <property type="entry name" value="Int_alpha"/>
    <property type="match status" value="6"/>
</dbReference>
<dbReference type="Proteomes" id="UP000503003">
    <property type="component" value="Chromosome 2"/>
</dbReference>
<feature type="compositionally biased region" description="Polar residues" evidence="4">
    <location>
        <begin position="623"/>
        <end position="636"/>
    </location>
</feature>
<reference evidence="6 7" key="1">
    <citation type="submission" date="2020-02" db="EMBL/GenBank/DDBJ databases">
        <title>A complete genome of a marine bacterium Vibrio sp. ZWAL4003 isolated from the mangrove sediment with the ability to degrade polysaccharides.</title>
        <authorList>
            <person name="Wu J."/>
            <person name="Qu W."/>
            <person name="Zeng R."/>
        </authorList>
    </citation>
    <scope>NUCLEOTIDE SEQUENCE [LARGE SCALE GENOMIC DNA]</scope>
    <source>
        <strain evidence="6 7">ZWAL4003</strain>
    </source>
</reference>
<sequence length="662" mass="69171">MELKIAHPNFRANSIKLLLFVSALALAGCGGGDGGSTKETSSSSSALVSSFNLVELSSANSRNDDGFGEIRQLSLSWENASSDNSKDITYTVCQTDESKDNNCSALTVVENETTTTVELSSLIDAVSHTYFVLASDGTDTIASSEMSIDSNTLSEMIGYFKASNTYENAVFGNAVELSSDGNTLAVASYFESSASTGIDGEDAYSSDDNYSKYSGAVYIFEYENGVWSQSAYIKAPNAEEQDRFGSSLSLSADGSRLAVGAPFEDSSATGINGDETNNDGNNTGAVYLYSNSDSGWSKEAYIKASNTDTTVGNTYFGWSVSLSADGEVLAVGSYGEAGGVAGIDGDETQSSTYSFSGAVYVFKQVDSQWQQDAYLKSAEISKTDQFGYSVALDEDGDTLVVGAKLEDSEATGVNSDATDSTTSNYNSGAAYIFSYADNTWVQSAYLKASNTEKNDQFGSVVTIDYSGTVVAVSAAAEDSSATGVNGDETDNEAASSGAVYVYALENSSWSQTAYIKASNTEANDNFGQGVKLSGDGTTLAISANKEDSAATGLNGEQTETATDEGVDGVNYASGAGAVYLFELSNSVWSQTQYIKASNTGENDQFGSSVALTEDGSILAVGAQQEQSASTGINGVQTETEEDEDAGTEAVNYADKSGAVYLY</sequence>
<evidence type="ECO:0000256" key="3">
    <source>
        <dbReference type="ARBA" id="ARBA00023180"/>
    </source>
</evidence>
<feature type="signal peptide" evidence="5">
    <location>
        <begin position="1"/>
        <end position="27"/>
    </location>
</feature>
<evidence type="ECO:0000256" key="1">
    <source>
        <dbReference type="ARBA" id="ARBA00022729"/>
    </source>
</evidence>
<evidence type="ECO:0008006" key="8">
    <source>
        <dbReference type="Google" id="ProtNLM"/>
    </source>
</evidence>
<evidence type="ECO:0000256" key="5">
    <source>
        <dbReference type="SAM" id="SignalP"/>
    </source>
</evidence>
<evidence type="ECO:0000313" key="6">
    <source>
        <dbReference type="EMBL" id="QIH43867.1"/>
    </source>
</evidence>
<dbReference type="PANTHER" id="PTHR36220:SF1">
    <property type="entry name" value="GAMMA TUBULIN COMPLEX COMPONENT C-TERMINAL DOMAIN-CONTAINING PROTEIN"/>
    <property type="match status" value="1"/>
</dbReference>
<keyword evidence="7" id="KW-1185">Reference proteome</keyword>
<dbReference type="InterPro" id="IPR013519">
    <property type="entry name" value="Int_alpha_beta-p"/>
</dbReference>
<dbReference type="InterPro" id="IPR028994">
    <property type="entry name" value="Integrin_alpha_N"/>
</dbReference>
<name>A0A6G7CP03_9VIBR</name>
<dbReference type="PANTHER" id="PTHR36220">
    <property type="entry name" value="UNNAMED PRODUCT"/>
    <property type="match status" value="1"/>
</dbReference>
<dbReference type="InterPro" id="IPR013517">
    <property type="entry name" value="FG-GAP"/>
</dbReference>
<protein>
    <recommendedName>
        <fullName evidence="8">Integrin</fullName>
    </recommendedName>
</protein>
<keyword evidence="2" id="KW-0677">Repeat</keyword>
<dbReference type="SUPFAM" id="SSF82171">
    <property type="entry name" value="DPP6 N-terminal domain-like"/>
    <property type="match status" value="1"/>
</dbReference>
<keyword evidence="3" id="KW-0325">Glycoprotein</keyword>
<evidence type="ECO:0000313" key="7">
    <source>
        <dbReference type="Proteomes" id="UP000503003"/>
    </source>
</evidence>
<proteinExistence type="predicted"/>
<feature type="chain" id="PRO_5026356372" description="Integrin" evidence="5">
    <location>
        <begin position="28"/>
        <end position="662"/>
    </location>
</feature>
<dbReference type="AlphaFoldDB" id="A0A6G7CP03"/>
<organism evidence="6 7">
    <name type="scientific">Vibrio ziniensis</name>
    <dbReference type="NCBI Taxonomy" id="2711221"/>
    <lineage>
        <taxon>Bacteria</taxon>
        <taxon>Pseudomonadati</taxon>
        <taxon>Pseudomonadota</taxon>
        <taxon>Gammaproteobacteria</taxon>
        <taxon>Vibrionales</taxon>
        <taxon>Vibrionaceae</taxon>
        <taxon>Vibrio</taxon>
    </lineage>
</organism>
<dbReference type="Gene3D" id="2.130.10.130">
    <property type="entry name" value="Integrin alpha, N-terminal"/>
    <property type="match status" value="3"/>
</dbReference>
<dbReference type="Pfam" id="PF14312">
    <property type="entry name" value="FG-GAP_2"/>
    <property type="match status" value="4"/>
</dbReference>
<dbReference type="RefSeq" id="WP_165313533.1">
    <property type="nucleotide sequence ID" value="NZ_CP049332.1"/>
</dbReference>
<evidence type="ECO:0000256" key="4">
    <source>
        <dbReference type="SAM" id="MobiDB-lite"/>
    </source>
</evidence>
<dbReference type="PROSITE" id="PS51257">
    <property type="entry name" value="PROKAR_LIPOPROTEIN"/>
    <property type="match status" value="1"/>
</dbReference>
<accession>A0A6G7CP03</accession>
<dbReference type="InterPro" id="IPR011043">
    <property type="entry name" value="Gal_Oxase/kelch_b-propeller"/>
</dbReference>
<gene>
    <name evidence="6" type="ORF">G5S32_17965</name>
</gene>
<keyword evidence="1 5" id="KW-0732">Signal</keyword>